<keyword evidence="1 7" id="KW-0645">Protease</keyword>
<evidence type="ECO:0000256" key="4">
    <source>
        <dbReference type="ARBA" id="ARBA00022825"/>
    </source>
</evidence>
<dbReference type="EMBL" id="PYTT01000053">
    <property type="protein sequence ID" value="RNL04852.1"/>
    <property type="molecule type" value="Genomic_DNA"/>
</dbReference>
<dbReference type="SUPFAM" id="SSF52743">
    <property type="entry name" value="Subtilisin-like"/>
    <property type="match status" value="1"/>
</dbReference>
<comment type="cofactor">
    <cofactor evidence="7">
        <name>Ca(2+)</name>
        <dbReference type="ChEBI" id="CHEBI:29108"/>
    </cofactor>
    <text evidence="7">Binds 1 Ca(2+) ion per subunit.</text>
</comment>
<dbReference type="SMART" id="SM00060">
    <property type="entry name" value="FN3"/>
    <property type="match status" value="1"/>
</dbReference>
<keyword evidence="3 7" id="KW-0378">Hydrolase</keyword>
<feature type="binding site" evidence="7">
    <location>
        <position position="588"/>
    </location>
    <ligand>
        <name>Ca(2+)</name>
        <dbReference type="ChEBI" id="CHEBI:29108"/>
    </ligand>
</feature>
<gene>
    <name evidence="12" type="ORF">C9386_05760</name>
</gene>
<feature type="binding site" evidence="7">
    <location>
        <position position="564"/>
    </location>
    <ligand>
        <name>Ca(2+)</name>
        <dbReference type="ChEBI" id="CHEBI:29108"/>
    </ligand>
</feature>
<accession>A0AAE8JX45</accession>
<evidence type="ECO:0000256" key="9">
    <source>
        <dbReference type="SAM" id="SignalP"/>
    </source>
</evidence>
<evidence type="ECO:0000256" key="6">
    <source>
        <dbReference type="ARBA" id="ARBA00023145"/>
    </source>
</evidence>
<dbReference type="SMART" id="SM00944">
    <property type="entry name" value="Pro-kuma_activ"/>
    <property type="match status" value="1"/>
</dbReference>
<dbReference type="PANTHER" id="PTHR14218">
    <property type="entry name" value="PROTEASE S8 TRIPEPTIDYL PEPTIDASE I CLN2"/>
    <property type="match status" value="1"/>
</dbReference>
<dbReference type="Pfam" id="PF00041">
    <property type="entry name" value="fn3"/>
    <property type="match status" value="1"/>
</dbReference>
<dbReference type="Gene3D" id="2.60.40.10">
    <property type="entry name" value="Immunoglobulins"/>
    <property type="match status" value="1"/>
</dbReference>
<evidence type="ECO:0000256" key="8">
    <source>
        <dbReference type="SAM" id="MobiDB-lite"/>
    </source>
</evidence>
<protein>
    <submittedName>
        <fullName evidence="12">Phage tail protein</fullName>
    </submittedName>
</protein>
<dbReference type="InterPro" id="IPR050819">
    <property type="entry name" value="Tripeptidyl-peptidase_I"/>
</dbReference>
<reference evidence="12 13" key="1">
    <citation type="submission" date="2018-03" db="EMBL/GenBank/DDBJ databases">
        <authorList>
            <person name="Wu G."/>
        </authorList>
    </citation>
    <scope>NUCLEOTIDE SEQUENCE [LARGE SCALE GENOMIC DNA]</scope>
    <source>
        <strain evidence="12 13">SAM-118</strain>
    </source>
</reference>
<dbReference type="SUPFAM" id="SSF54897">
    <property type="entry name" value="Protease propeptides/inhibitors"/>
    <property type="match status" value="1"/>
</dbReference>
<dbReference type="AlphaFoldDB" id="A0AAE8JX45"/>
<keyword evidence="5 7" id="KW-0106">Calcium</keyword>
<dbReference type="Pfam" id="PF09286">
    <property type="entry name" value="Pro-kuma_activ"/>
    <property type="match status" value="1"/>
</dbReference>
<dbReference type="CDD" id="cd04056">
    <property type="entry name" value="Peptidases_S53"/>
    <property type="match status" value="1"/>
</dbReference>
<feature type="signal peptide" evidence="9">
    <location>
        <begin position="1"/>
        <end position="29"/>
    </location>
</feature>
<feature type="active site" description="Charge relay system" evidence="7">
    <location>
        <position position="307"/>
    </location>
</feature>
<dbReference type="InterPro" id="IPR030400">
    <property type="entry name" value="Sedolisin_dom"/>
</dbReference>
<dbReference type="Proteomes" id="UP000284283">
    <property type="component" value="Unassembled WGS sequence"/>
</dbReference>
<dbReference type="RefSeq" id="WP_017116935.1">
    <property type="nucleotide sequence ID" value="NZ_CP028127.1"/>
</dbReference>
<name>A0AAE8JX45_XANVA</name>
<keyword evidence="2 7" id="KW-0479">Metal-binding</keyword>
<dbReference type="PROSITE" id="PS51695">
    <property type="entry name" value="SEDOLISIN"/>
    <property type="match status" value="1"/>
</dbReference>
<dbReference type="KEGG" id="xva:C7V42_18980"/>
<dbReference type="InterPro" id="IPR013783">
    <property type="entry name" value="Ig-like_fold"/>
</dbReference>
<evidence type="ECO:0000256" key="7">
    <source>
        <dbReference type="PROSITE-ProRule" id="PRU01032"/>
    </source>
</evidence>
<dbReference type="InterPro" id="IPR015366">
    <property type="entry name" value="S53_propep"/>
</dbReference>
<dbReference type="CDD" id="cd11377">
    <property type="entry name" value="Pro-peptidase_S53"/>
    <property type="match status" value="1"/>
</dbReference>
<feature type="chain" id="PRO_5042035518" evidence="9">
    <location>
        <begin position="30"/>
        <end position="704"/>
    </location>
</feature>
<dbReference type="PANTHER" id="PTHR14218:SF15">
    <property type="entry name" value="TRIPEPTIDYL-PEPTIDASE 1"/>
    <property type="match status" value="1"/>
</dbReference>
<organism evidence="12 13">
    <name type="scientific">Xanthomonas vasicola pv. vasculorum</name>
    <dbReference type="NCBI Taxonomy" id="325776"/>
    <lineage>
        <taxon>Bacteria</taxon>
        <taxon>Pseudomonadati</taxon>
        <taxon>Pseudomonadota</taxon>
        <taxon>Gammaproteobacteria</taxon>
        <taxon>Lysobacterales</taxon>
        <taxon>Lysobacteraceae</taxon>
        <taxon>Xanthomonas</taxon>
    </lineage>
</organism>
<dbReference type="SUPFAM" id="SSF49265">
    <property type="entry name" value="Fibronectin type III"/>
    <property type="match status" value="1"/>
</dbReference>
<dbReference type="Gene3D" id="3.40.50.200">
    <property type="entry name" value="Peptidase S8/S53 domain"/>
    <property type="match status" value="1"/>
</dbReference>
<dbReference type="InterPro" id="IPR003961">
    <property type="entry name" value="FN3_dom"/>
</dbReference>
<evidence type="ECO:0000256" key="3">
    <source>
        <dbReference type="ARBA" id="ARBA00022801"/>
    </source>
</evidence>
<dbReference type="InterPro" id="IPR036116">
    <property type="entry name" value="FN3_sf"/>
</dbReference>
<dbReference type="GO" id="GO:0004252">
    <property type="term" value="F:serine-type endopeptidase activity"/>
    <property type="evidence" value="ECO:0007669"/>
    <property type="project" value="UniProtKB-UniRule"/>
</dbReference>
<feature type="domain" description="Fibronectin type-III" evidence="10">
    <location>
        <begin position="616"/>
        <end position="704"/>
    </location>
</feature>
<feature type="binding site" evidence="7">
    <location>
        <position position="563"/>
    </location>
    <ligand>
        <name>Ca(2+)</name>
        <dbReference type="ChEBI" id="CHEBI:29108"/>
    </ligand>
</feature>
<feature type="domain" description="Peptidase S53" evidence="11">
    <location>
        <begin position="236"/>
        <end position="608"/>
    </location>
</feature>
<dbReference type="CDD" id="cd00063">
    <property type="entry name" value="FN3"/>
    <property type="match status" value="1"/>
</dbReference>
<evidence type="ECO:0000313" key="13">
    <source>
        <dbReference type="Proteomes" id="UP000284283"/>
    </source>
</evidence>
<feature type="binding site" evidence="7">
    <location>
        <position position="586"/>
    </location>
    <ligand>
        <name>Ca(2+)</name>
        <dbReference type="ChEBI" id="CHEBI:29108"/>
    </ligand>
</feature>
<dbReference type="GO" id="GO:0006508">
    <property type="term" value="P:proteolysis"/>
    <property type="evidence" value="ECO:0007669"/>
    <property type="project" value="UniProtKB-KW"/>
</dbReference>
<evidence type="ECO:0000313" key="12">
    <source>
        <dbReference type="EMBL" id="RNL04852.1"/>
    </source>
</evidence>
<dbReference type="GO" id="GO:0008240">
    <property type="term" value="F:tripeptidyl-peptidase activity"/>
    <property type="evidence" value="ECO:0007669"/>
    <property type="project" value="TreeGrafter"/>
</dbReference>
<feature type="active site" description="Charge relay system" evidence="7">
    <location>
        <position position="517"/>
    </location>
</feature>
<proteinExistence type="predicted"/>
<keyword evidence="6" id="KW-0865">Zymogen</keyword>
<keyword evidence="4 7" id="KW-0720">Serine protease</keyword>
<comment type="caution">
    <text evidence="12">The sequence shown here is derived from an EMBL/GenBank/DDBJ whole genome shotgun (WGS) entry which is preliminary data.</text>
</comment>
<evidence type="ECO:0000256" key="2">
    <source>
        <dbReference type="ARBA" id="ARBA00022723"/>
    </source>
</evidence>
<evidence type="ECO:0000259" key="10">
    <source>
        <dbReference type="PROSITE" id="PS50853"/>
    </source>
</evidence>
<feature type="region of interest" description="Disordered" evidence="8">
    <location>
        <begin position="214"/>
        <end position="236"/>
    </location>
</feature>
<keyword evidence="9" id="KW-0732">Signal</keyword>
<dbReference type="PROSITE" id="PS50853">
    <property type="entry name" value="FN3"/>
    <property type="match status" value="1"/>
</dbReference>
<evidence type="ECO:0000256" key="5">
    <source>
        <dbReference type="ARBA" id="ARBA00022837"/>
    </source>
</evidence>
<evidence type="ECO:0000256" key="1">
    <source>
        <dbReference type="ARBA" id="ARBA00022670"/>
    </source>
</evidence>
<sequence length="704" mass="72000">MQKRSGFHRVPLHLAGLAVLAGIAAPAIAAPSATPAARQTAAPLAHLPAQLRSARKLGALAPSTAISLVITVPLKDGAGAYDYAMRVSHPGDALYGHYLTPSEFTARFGAREDDVAAVKAFAQAHGMQVSSVGGAGSLITLKAPAATFAQHLGVTFNRYQASDGKTFFSADRQPQLPSALVGHVGGIVGLHDAVRFAPLAIRAPTRPTARAAIAEQGARRGRPDATQAIGHGPNGGLSPQDLRRAYAIPEQLAAGKLETLALFEGGGFLPGDIATYIKQFGLPNVPVKVRNVNGYAGAVNDAGIAGEAALDIDMAIAVNPQLRQIQVYEEGGDPFPVALLASLGAMADDNTAQTVSISYGIDEESMGDAALAAEGQVMTQMVAQGQGVYVSSGDQGAYGRSGSGLHVTDPGSQPLVTSVGGTTLFTGRTGGYGGEEAWNLLGANLGATGGGISSYWPLPDYQLITGTDGKPVSIAAANQGSSARRNVPDVAAVASPKTPVAVYSELEGGWLNVGGTSVSAPIWASFMSIADQAHQAAGLGRIGFANPFLYEDLEATVSLNTNDVLDGSNGNANLYNGVAGFNAGQGYDNVTGLGSMLPSSLLIDSLLNVHDGSTPPPNQARGVHASTTATTSTVQWTATNTATGYAIVAQDNATGAYTSYAVSRSTRYTLGGLKPNTFYTMYVVALNKGGATVSSPAIVKTAKS</sequence>
<dbReference type="GO" id="GO:0046872">
    <property type="term" value="F:metal ion binding"/>
    <property type="evidence" value="ECO:0007669"/>
    <property type="project" value="UniProtKB-UniRule"/>
</dbReference>
<dbReference type="InterPro" id="IPR036852">
    <property type="entry name" value="Peptidase_S8/S53_dom_sf"/>
</dbReference>
<evidence type="ECO:0000259" key="11">
    <source>
        <dbReference type="PROSITE" id="PS51695"/>
    </source>
</evidence>
<feature type="active site" description="Charge relay system" evidence="7">
    <location>
        <position position="311"/>
    </location>
</feature>